<sequence length="505" mass="53688">MPGALWRKFEATSRRFATRSALVQGPRDVSFGELRSAALAGATDLAAAGVCPGDRCLFWASNSAELAASILACWRLGAIVGIVNDEAPATHFLHAAGVLQPVLCIVESRLAEAAERAVTTRIHVLQPTSAECLASTGPGLAHDHEPASVFFTSGSTGAPKGVTQSHANLVAGCQMVAGHLGLTIEDRILCPIPWSFDYGYGQLLTTVLLGVTQILPEARGGVAICNAISSGKPTVFAGIPSIFALLTRGVSPLRGTDLRSLRLIMNTGGKIPPAIFADMAGVFNGAKFSLNYGMTETYRTAGLPVDLADRYPESVGFAYPGVSVAIIREDGTEAAIDEMGEIVHRGVGVFLGYWGDPSATEKVRRPDPLWRYPGVDAPKAVFSGDLGWKDASGLLYVKCRRDRLVKSMGVRVSPDEVEELLRGTGLVADAIVFGLPHDLIGEQVVAAVVAADEGSDPLPELKAAARRIMSPYMQPRAYRSFQSFPLTPNGKPDVPRIRALMLDDR</sequence>
<dbReference type="GO" id="GO:0016878">
    <property type="term" value="F:acid-thiol ligase activity"/>
    <property type="evidence" value="ECO:0007669"/>
    <property type="project" value="UniProtKB-ARBA"/>
</dbReference>
<dbReference type="InterPro" id="IPR000873">
    <property type="entry name" value="AMP-dep_synth/lig_dom"/>
</dbReference>
<dbReference type="Proteomes" id="UP000603912">
    <property type="component" value="Unassembled WGS sequence"/>
</dbReference>
<dbReference type="InterPro" id="IPR025110">
    <property type="entry name" value="AMP-bd_C"/>
</dbReference>
<dbReference type="InterPro" id="IPR020845">
    <property type="entry name" value="AMP-binding_CS"/>
</dbReference>
<evidence type="ECO:0000313" key="3">
    <source>
        <dbReference type="EMBL" id="GGH24711.1"/>
    </source>
</evidence>
<dbReference type="PANTHER" id="PTHR43767">
    <property type="entry name" value="LONG-CHAIN-FATTY-ACID--COA LIGASE"/>
    <property type="match status" value="1"/>
</dbReference>
<feature type="domain" description="AMP-dependent synthetase/ligase" evidence="1">
    <location>
        <begin position="9"/>
        <end position="354"/>
    </location>
</feature>
<organism evidence="3 4">
    <name type="scientific">Alsobacter metallidurans</name>
    <dbReference type="NCBI Taxonomy" id="340221"/>
    <lineage>
        <taxon>Bacteria</taxon>
        <taxon>Pseudomonadati</taxon>
        <taxon>Pseudomonadota</taxon>
        <taxon>Alphaproteobacteria</taxon>
        <taxon>Hyphomicrobiales</taxon>
        <taxon>Alsobacteraceae</taxon>
        <taxon>Alsobacter</taxon>
    </lineage>
</organism>
<dbReference type="InterPro" id="IPR045851">
    <property type="entry name" value="AMP-bd_C_sf"/>
</dbReference>
<gene>
    <name evidence="3" type="primary">fadD</name>
    <name evidence="3" type="ORF">GCM10007036_31290</name>
</gene>
<dbReference type="Pfam" id="PF00501">
    <property type="entry name" value="AMP-binding"/>
    <property type="match status" value="1"/>
</dbReference>
<dbReference type="RefSeq" id="WP_244643968.1">
    <property type="nucleotide sequence ID" value="NZ_BMES01000002.1"/>
</dbReference>
<dbReference type="EMBL" id="BMES01000002">
    <property type="protein sequence ID" value="GGH24711.1"/>
    <property type="molecule type" value="Genomic_DNA"/>
</dbReference>
<protein>
    <submittedName>
        <fullName evidence="3">AMP-dependent synthetase</fullName>
    </submittedName>
</protein>
<reference evidence="3" key="1">
    <citation type="journal article" date="2014" name="Int. J. Syst. Evol. Microbiol.">
        <title>Complete genome sequence of Corynebacterium casei LMG S-19264T (=DSM 44701T), isolated from a smear-ripened cheese.</title>
        <authorList>
            <consortium name="US DOE Joint Genome Institute (JGI-PGF)"/>
            <person name="Walter F."/>
            <person name="Albersmeier A."/>
            <person name="Kalinowski J."/>
            <person name="Ruckert C."/>
        </authorList>
    </citation>
    <scope>NUCLEOTIDE SEQUENCE</scope>
    <source>
        <strain evidence="3">CGMCC 1.12214</strain>
    </source>
</reference>
<dbReference type="InterPro" id="IPR042099">
    <property type="entry name" value="ANL_N_sf"/>
</dbReference>
<keyword evidence="4" id="KW-1185">Reference proteome</keyword>
<dbReference type="PANTHER" id="PTHR43767:SF1">
    <property type="entry name" value="NONRIBOSOMAL PEPTIDE SYNTHASE PES1 (EUROFUNG)-RELATED"/>
    <property type="match status" value="1"/>
</dbReference>
<proteinExistence type="predicted"/>
<dbReference type="AlphaFoldDB" id="A0A917I8N4"/>
<reference evidence="3" key="2">
    <citation type="submission" date="2020-09" db="EMBL/GenBank/DDBJ databases">
        <authorList>
            <person name="Sun Q."/>
            <person name="Zhou Y."/>
        </authorList>
    </citation>
    <scope>NUCLEOTIDE SEQUENCE</scope>
    <source>
        <strain evidence="3">CGMCC 1.12214</strain>
    </source>
</reference>
<evidence type="ECO:0000259" key="2">
    <source>
        <dbReference type="Pfam" id="PF13193"/>
    </source>
</evidence>
<name>A0A917I8N4_9HYPH</name>
<dbReference type="Gene3D" id="3.30.300.30">
    <property type="match status" value="1"/>
</dbReference>
<dbReference type="SUPFAM" id="SSF56801">
    <property type="entry name" value="Acetyl-CoA synthetase-like"/>
    <property type="match status" value="1"/>
</dbReference>
<feature type="domain" description="AMP-binding enzyme C-terminal" evidence="2">
    <location>
        <begin position="416"/>
        <end position="491"/>
    </location>
</feature>
<dbReference type="InterPro" id="IPR050237">
    <property type="entry name" value="ATP-dep_AMP-bd_enzyme"/>
</dbReference>
<comment type="caution">
    <text evidence="3">The sequence shown here is derived from an EMBL/GenBank/DDBJ whole genome shotgun (WGS) entry which is preliminary data.</text>
</comment>
<dbReference type="PROSITE" id="PS00455">
    <property type="entry name" value="AMP_BINDING"/>
    <property type="match status" value="1"/>
</dbReference>
<accession>A0A917I8N4</accession>
<evidence type="ECO:0000259" key="1">
    <source>
        <dbReference type="Pfam" id="PF00501"/>
    </source>
</evidence>
<dbReference type="Pfam" id="PF13193">
    <property type="entry name" value="AMP-binding_C"/>
    <property type="match status" value="1"/>
</dbReference>
<dbReference type="Gene3D" id="3.40.50.12780">
    <property type="entry name" value="N-terminal domain of ligase-like"/>
    <property type="match status" value="1"/>
</dbReference>
<evidence type="ECO:0000313" key="4">
    <source>
        <dbReference type="Proteomes" id="UP000603912"/>
    </source>
</evidence>